<dbReference type="AlphaFoldDB" id="A0A1V4QEA8"/>
<feature type="non-terminal residue" evidence="4">
    <location>
        <position position="1"/>
    </location>
</feature>
<dbReference type="PANTHER" id="PTHR44858:SF1">
    <property type="entry name" value="UDP-N-ACETYLGLUCOSAMINE--PEPTIDE N-ACETYLGLUCOSAMINYLTRANSFERASE SPINDLY-RELATED"/>
    <property type="match status" value="1"/>
</dbReference>
<dbReference type="SMART" id="SM00028">
    <property type="entry name" value="TPR"/>
    <property type="match status" value="2"/>
</dbReference>
<dbReference type="SUPFAM" id="SSF48452">
    <property type="entry name" value="TPR-like"/>
    <property type="match status" value="1"/>
</dbReference>
<dbReference type="Pfam" id="PF13414">
    <property type="entry name" value="TPR_11"/>
    <property type="match status" value="1"/>
</dbReference>
<evidence type="ECO:0000256" key="1">
    <source>
        <dbReference type="ARBA" id="ARBA00022737"/>
    </source>
</evidence>
<evidence type="ECO:0000313" key="4">
    <source>
        <dbReference type="EMBL" id="OPX17688.1"/>
    </source>
</evidence>
<evidence type="ECO:0000256" key="3">
    <source>
        <dbReference type="PROSITE-ProRule" id="PRU00339"/>
    </source>
</evidence>
<gene>
    <name evidence="4" type="ORF">BXT86_05090</name>
</gene>
<dbReference type="PANTHER" id="PTHR44858">
    <property type="entry name" value="TETRATRICOPEPTIDE REPEAT PROTEIN 6"/>
    <property type="match status" value="1"/>
</dbReference>
<sequence>QFYLRMDWYLEDLQKNYSIRVPERARQLINECNQRLRTANRTQYGELSKKYCHLVQQELVRANIDRIPIFIFLYDDANWPKRWLDFYLDYYGLYYRFCTDPPRPWVYPLDLPSPRHYRVGELKHPDAITVAKKFAAAYNRRAIYRFQLGELSGAVKDFQRALEYFPQYYQVYSNLGLVYLDLGDTTRALNYWRIYLQSGYKSRKTRDIRAWYNQLLKKYRK</sequence>
<organism evidence="4 5">
    <name type="scientific">candidate division WOR-3 bacterium 4484_100</name>
    <dbReference type="NCBI Taxonomy" id="1936077"/>
    <lineage>
        <taxon>Bacteria</taxon>
        <taxon>Bacteria division WOR-3</taxon>
    </lineage>
</organism>
<evidence type="ECO:0000313" key="5">
    <source>
        <dbReference type="Proteomes" id="UP000191663"/>
    </source>
</evidence>
<proteinExistence type="predicted"/>
<protein>
    <submittedName>
        <fullName evidence="4">Uncharacterized protein</fullName>
    </submittedName>
</protein>
<dbReference type="Gene3D" id="1.25.40.10">
    <property type="entry name" value="Tetratricopeptide repeat domain"/>
    <property type="match status" value="1"/>
</dbReference>
<keyword evidence="1" id="KW-0677">Repeat</keyword>
<dbReference type="InterPro" id="IPR011990">
    <property type="entry name" value="TPR-like_helical_dom_sf"/>
</dbReference>
<dbReference type="InterPro" id="IPR019734">
    <property type="entry name" value="TPR_rpt"/>
</dbReference>
<dbReference type="EMBL" id="MUKB01000089">
    <property type="protein sequence ID" value="OPX17688.1"/>
    <property type="molecule type" value="Genomic_DNA"/>
</dbReference>
<dbReference type="PROSITE" id="PS50005">
    <property type="entry name" value="TPR"/>
    <property type="match status" value="1"/>
</dbReference>
<evidence type="ECO:0000256" key="2">
    <source>
        <dbReference type="ARBA" id="ARBA00022803"/>
    </source>
</evidence>
<dbReference type="Proteomes" id="UP000191663">
    <property type="component" value="Unassembled WGS sequence"/>
</dbReference>
<name>A0A1V4QEA8_UNCW3</name>
<keyword evidence="2 3" id="KW-0802">TPR repeat</keyword>
<feature type="repeat" description="TPR" evidence="3">
    <location>
        <begin position="135"/>
        <end position="168"/>
    </location>
</feature>
<comment type="caution">
    <text evidence="4">The sequence shown here is derived from an EMBL/GenBank/DDBJ whole genome shotgun (WGS) entry which is preliminary data.</text>
</comment>
<dbReference type="InterPro" id="IPR050498">
    <property type="entry name" value="Ycf3"/>
</dbReference>
<accession>A0A1V4QEA8</accession>
<reference evidence="5" key="1">
    <citation type="submission" date="2017-01" db="EMBL/GenBank/DDBJ databases">
        <title>Novel pathways for hydrocarbon cycling and metabolic interdependencies in hydrothermal sediment communities.</title>
        <authorList>
            <person name="Dombrowski N."/>
            <person name="Seitz K."/>
            <person name="Teske A."/>
            <person name="Baker B."/>
        </authorList>
    </citation>
    <scope>NUCLEOTIDE SEQUENCE [LARGE SCALE GENOMIC DNA]</scope>
</reference>